<accession>A0A2G5F3S8</accession>
<keyword evidence="1" id="KW-0472">Membrane</keyword>
<dbReference type="OrthoDB" id="2189254at2759"/>
<gene>
    <name evidence="2" type="ORF">AQUCO_00200555v1</name>
</gene>
<organism evidence="2 3">
    <name type="scientific">Aquilegia coerulea</name>
    <name type="common">Rocky mountain columbine</name>
    <dbReference type="NCBI Taxonomy" id="218851"/>
    <lineage>
        <taxon>Eukaryota</taxon>
        <taxon>Viridiplantae</taxon>
        <taxon>Streptophyta</taxon>
        <taxon>Embryophyta</taxon>
        <taxon>Tracheophyta</taxon>
        <taxon>Spermatophyta</taxon>
        <taxon>Magnoliopsida</taxon>
        <taxon>Ranunculales</taxon>
        <taxon>Ranunculaceae</taxon>
        <taxon>Thalictroideae</taxon>
        <taxon>Aquilegia</taxon>
    </lineage>
</organism>
<dbReference type="EMBL" id="KZ305019">
    <property type="protein sequence ID" value="PIA62622.1"/>
    <property type="molecule type" value="Genomic_DNA"/>
</dbReference>
<protein>
    <submittedName>
        <fullName evidence="2">Uncharacterized protein</fullName>
    </submittedName>
</protein>
<dbReference type="Proteomes" id="UP000230069">
    <property type="component" value="Unassembled WGS sequence"/>
</dbReference>
<dbReference type="InParanoid" id="A0A2G5F3S8"/>
<name>A0A2G5F3S8_AQUCA</name>
<keyword evidence="1" id="KW-0812">Transmembrane</keyword>
<keyword evidence="1" id="KW-1133">Transmembrane helix</keyword>
<proteinExistence type="predicted"/>
<feature type="transmembrane region" description="Helical" evidence="1">
    <location>
        <begin position="17"/>
        <end position="39"/>
    </location>
</feature>
<keyword evidence="3" id="KW-1185">Reference proteome</keyword>
<sequence>MKFMCIHRSRSPVSEGIFYLLMKTRYLASTTVIVISYYLTINWQSSLYRSIVSVISYLSSMSNHSTVQQL</sequence>
<evidence type="ECO:0000313" key="2">
    <source>
        <dbReference type="EMBL" id="PIA62622.1"/>
    </source>
</evidence>
<dbReference type="AlphaFoldDB" id="A0A2G5F3S8"/>
<reference evidence="2 3" key="1">
    <citation type="submission" date="2017-09" db="EMBL/GenBank/DDBJ databases">
        <title>WGS assembly of Aquilegia coerulea Goldsmith.</title>
        <authorList>
            <person name="Hodges S."/>
            <person name="Kramer E."/>
            <person name="Nordborg M."/>
            <person name="Tomkins J."/>
            <person name="Borevitz J."/>
            <person name="Derieg N."/>
            <person name="Yan J."/>
            <person name="Mihaltcheva S."/>
            <person name="Hayes R.D."/>
            <person name="Rokhsar D."/>
        </authorList>
    </citation>
    <scope>NUCLEOTIDE SEQUENCE [LARGE SCALE GENOMIC DNA]</scope>
    <source>
        <strain evidence="3">cv. Goldsmith</strain>
    </source>
</reference>
<evidence type="ECO:0000256" key="1">
    <source>
        <dbReference type="SAM" id="Phobius"/>
    </source>
</evidence>
<evidence type="ECO:0000313" key="3">
    <source>
        <dbReference type="Proteomes" id="UP000230069"/>
    </source>
</evidence>